<accession>A0ACC4E435</accession>
<reference evidence="1" key="1">
    <citation type="submission" date="2024-12" db="EMBL/GenBank/DDBJ databases">
        <title>Comparative genomics and development of molecular markers within Purpureocillium lilacinum and among Purpureocillium species.</title>
        <authorList>
            <person name="Yeh Z.-Y."/>
            <person name="Ni N.-T."/>
            <person name="Lo P.-H."/>
            <person name="Mushyakhwo K."/>
            <person name="Lin C.-F."/>
            <person name="Nai Y.-S."/>
        </authorList>
    </citation>
    <scope>NUCLEOTIDE SEQUENCE</scope>
    <source>
        <strain evidence="1">NCHU-NPUST-175</strain>
    </source>
</reference>
<keyword evidence="2" id="KW-1185">Reference proteome</keyword>
<evidence type="ECO:0000313" key="1">
    <source>
        <dbReference type="EMBL" id="KAL3962504.1"/>
    </source>
</evidence>
<proteinExistence type="predicted"/>
<organism evidence="1 2">
    <name type="scientific">Purpureocillium lilacinum</name>
    <name type="common">Paecilomyces lilacinus</name>
    <dbReference type="NCBI Taxonomy" id="33203"/>
    <lineage>
        <taxon>Eukaryota</taxon>
        <taxon>Fungi</taxon>
        <taxon>Dikarya</taxon>
        <taxon>Ascomycota</taxon>
        <taxon>Pezizomycotina</taxon>
        <taxon>Sordariomycetes</taxon>
        <taxon>Hypocreomycetidae</taxon>
        <taxon>Hypocreales</taxon>
        <taxon>Ophiocordycipitaceae</taxon>
        <taxon>Purpureocillium</taxon>
    </lineage>
</organism>
<protein>
    <submittedName>
        <fullName evidence="1">Uncharacterized protein</fullName>
    </submittedName>
</protein>
<evidence type="ECO:0000313" key="2">
    <source>
        <dbReference type="Proteomes" id="UP001638806"/>
    </source>
</evidence>
<dbReference type="EMBL" id="JBGNUJ010000003">
    <property type="protein sequence ID" value="KAL3962504.1"/>
    <property type="molecule type" value="Genomic_DNA"/>
</dbReference>
<comment type="caution">
    <text evidence="1">The sequence shown here is derived from an EMBL/GenBank/DDBJ whole genome shotgun (WGS) entry which is preliminary data.</text>
</comment>
<gene>
    <name evidence="1" type="ORF">ACCO45_004027</name>
</gene>
<dbReference type="Proteomes" id="UP001638806">
    <property type="component" value="Unassembled WGS sequence"/>
</dbReference>
<sequence>MLAGSLGGIPLVQHLLATQVFSSNYSSNHYSNYYRMPGRLETFHPGEASMREVMHIPAGENPTAVGLPGPYAARVEASALVAVGTLDDAGRPWTTVWGGARGLSAPIAPGVLGISTEVDARHDPPGDGQGKLVSALAIDLESRDRMKLAGLVVAGSAEMGGHGHGHHNDAGGDGDAEADGATAGSSLSAADGGPVRSPQEDDNDGAADLQAAVLITESIGNCPKYLNKRP</sequence>
<name>A0ACC4E435_PURLI</name>